<dbReference type="KEGG" id="pchm:VFPPC_02487"/>
<dbReference type="Pfam" id="PF05368">
    <property type="entry name" value="NmrA"/>
    <property type="match status" value="1"/>
</dbReference>
<dbReference type="InterPro" id="IPR036291">
    <property type="entry name" value="NAD(P)-bd_dom_sf"/>
</dbReference>
<dbReference type="InterPro" id="IPR008030">
    <property type="entry name" value="NmrA-like"/>
</dbReference>
<evidence type="ECO:0000313" key="5">
    <source>
        <dbReference type="Proteomes" id="UP000078397"/>
    </source>
</evidence>
<sequence>MQLSAANLAALNRLNQPQPNMTSILVIGAGELGLSVLSALAAHPKRQHVKVSALVRQATLDSAAPAKKRTIQKIKSLNVHLESADVVLASVEELAGIFTNYHTVVSCSGMELPRGTQMKIAEAVLQGNVRRYFPWQYGMRYDVIGEGSSQDLFDEQLDVRRLLRGQSETEWVIVSTGLFMSFLFVPEFGVVDLGKRVVRALGSWDNRITVTTPLDIGRVTADVILDPRGIRNEVVLTAGDTISYGELADLLESHFGTKFTRELWDLDTLRRQMDEDPTVMVKYRDTFAQGRGVAWEKGETVNAQRGMELVDVKGYLERMKFQLGEP</sequence>
<evidence type="ECO:0000313" key="4">
    <source>
        <dbReference type="EMBL" id="OAQ69941.1"/>
    </source>
</evidence>
<dbReference type="SUPFAM" id="SSF51735">
    <property type="entry name" value="NAD(P)-binding Rossmann-fold domains"/>
    <property type="match status" value="1"/>
</dbReference>
<keyword evidence="2" id="KW-0560">Oxidoreductase</keyword>
<keyword evidence="1" id="KW-0521">NADP</keyword>
<feature type="domain" description="NmrA-like" evidence="3">
    <location>
        <begin position="23"/>
        <end position="298"/>
    </location>
</feature>
<dbReference type="CDD" id="cd05259">
    <property type="entry name" value="PCBER_SDR_a"/>
    <property type="match status" value="1"/>
</dbReference>
<reference evidence="4 5" key="1">
    <citation type="journal article" date="2016" name="PLoS Pathog.">
        <title>Biosynthesis of antibiotic leucinostatins in bio-control fungus Purpureocillium lilacinum and their inhibition on phytophthora revealed by genome mining.</title>
        <authorList>
            <person name="Wang G."/>
            <person name="Liu Z."/>
            <person name="Lin R."/>
            <person name="Li E."/>
            <person name="Mao Z."/>
            <person name="Ling J."/>
            <person name="Yang Y."/>
            <person name="Yin W.B."/>
            <person name="Xie B."/>
        </authorList>
    </citation>
    <scope>NUCLEOTIDE SEQUENCE [LARGE SCALE GENOMIC DNA]</scope>
    <source>
        <strain evidence="4">170</strain>
    </source>
</reference>
<accession>A0A179FXW1</accession>
<dbReference type="GO" id="GO:0016491">
    <property type="term" value="F:oxidoreductase activity"/>
    <property type="evidence" value="ECO:0007669"/>
    <property type="project" value="UniProtKB-KW"/>
</dbReference>
<dbReference type="Proteomes" id="UP000078397">
    <property type="component" value="Unassembled WGS sequence"/>
</dbReference>
<gene>
    <name evidence="4" type="ORF">VFPPC_02487</name>
</gene>
<comment type="caution">
    <text evidence="4">The sequence shown here is derived from an EMBL/GenBank/DDBJ whole genome shotgun (WGS) entry which is preliminary data.</text>
</comment>
<evidence type="ECO:0000256" key="1">
    <source>
        <dbReference type="ARBA" id="ARBA00022857"/>
    </source>
</evidence>
<dbReference type="GeneID" id="28846123"/>
<keyword evidence="5" id="KW-1185">Reference proteome</keyword>
<dbReference type="Gene3D" id="3.90.25.10">
    <property type="entry name" value="UDP-galactose 4-epimerase, domain 1"/>
    <property type="match status" value="1"/>
</dbReference>
<dbReference type="PANTHER" id="PTHR47706:SF6">
    <property type="entry name" value="NMRA-LIKE FAMILY PROTEIN (AFU_ORTHOLOGUE AFUA_6G00280)"/>
    <property type="match status" value="1"/>
</dbReference>
<dbReference type="RefSeq" id="XP_018146478.1">
    <property type="nucleotide sequence ID" value="XM_018282129.1"/>
</dbReference>
<organism evidence="4 5">
    <name type="scientific">Pochonia chlamydosporia 170</name>
    <dbReference type="NCBI Taxonomy" id="1380566"/>
    <lineage>
        <taxon>Eukaryota</taxon>
        <taxon>Fungi</taxon>
        <taxon>Dikarya</taxon>
        <taxon>Ascomycota</taxon>
        <taxon>Pezizomycotina</taxon>
        <taxon>Sordariomycetes</taxon>
        <taxon>Hypocreomycetidae</taxon>
        <taxon>Hypocreales</taxon>
        <taxon>Clavicipitaceae</taxon>
        <taxon>Pochonia</taxon>
    </lineage>
</organism>
<dbReference type="OrthoDB" id="5283654at2759"/>
<dbReference type="InterPro" id="IPR051609">
    <property type="entry name" value="NmrA/Isoflavone_reductase-like"/>
</dbReference>
<dbReference type="InterPro" id="IPR045312">
    <property type="entry name" value="PCBER-like"/>
</dbReference>
<dbReference type="Gene3D" id="3.40.50.720">
    <property type="entry name" value="NAD(P)-binding Rossmann-like Domain"/>
    <property type="match status" value="1"/>
</dbReference>
<evidence type="ECO:0000256" key="2">
    <source>
        <dbReference type="ARBA" id="ARBA00023002"/>
    </source>
</evidence>
<dbReference type="EMBL" id="LSBJ02000002">
    <property type="protein sequence ID" value="OAQ69941.1"/>
    <property type="molecule type" value="Genomic_DNA"/>
</dbReference>
<dbReference type="STRING" id="1380566.A0A179FXW1"/>
<protein>
    <submittedName>
        <fullName evidence="4">NmrA family protein</fullName>
    </submittedName>
</protein>
<dbReference type="AlphaFoldDB" id="A0A179FXW1"/>
<proteinExistence type="predicted"/>
<evidence type="ECO:0000259" key="3">
    <source>
        <dbReference type="Pfam" id="PF05368"/>
    </source>
</evidence>
<name>A0A179FXW1_METCM</name>
<dbReference type="PANTHER" id="PTHR47706">
    <property type="entry name" value="NMRA-LIKE FAMILY PROTEIN"/>
    <property type="match status" value="1"/>
</dbReference>